<dbReference type="VEuPathDB" id="FungiDB:BO83DRAFT_404382"/>
<accession>A0A317UKK2</accession>
<dbReference type="GeneID" id="37055664"/>
<dbReference type="EMBL" id="MSFU01000070">
    <property type="protein sequence ID" value="PWY61668.1"/>
    <property type="molecule type" value="Genomic_DNA"/>
</dbReference>
<dbReference type="Proteomes" id="UP000246171">
    <property type="component" value="Unassembled WGS sequence"/>
</dbReference>
<gene>
    <name evidence="2" type="ORF">BO83DRAFT_404382</name>
</gene>
<dbReference type="OrthoDB" id="10381626at2759"/>
<sequence>MALPWTNYCSATGRPHPAHYQRCPTCQAVNPLPKQTTHVDLTASPEPQPVQSGLYIQTTSSSSIGPRTAVFGRENVRQNAFLRKKTSKDPASMKTIIHFYLYKVQEGKSEDDIPVITCTLLEQVQTYIDNYVLHNLDDFLRDELLSSMTGCTYVRSFDDQFRLSTGIVQKQPVFLSPTARGNVKVLDFLKKWFSYSHGSYQIYVIIQRRTVPSSTTDKAEETKVKEEKKIKREIIEKEESVVQEGSAVREDQDDLDALDAEIEALDASLKHQLSQSPSPPHHTRKRYVTGEDDKNRAAGYGPSGL</sequence>
<evidence type="ECO:0000313" key="3">
    <source>
        <dbReference type="Proteomes" id="UP000246171"/>
    </source>
</evidence>
<proteinExistence type="predicted"/>
<dbReference type="RefSeq" id="XP_025381766.1">
    <property type="nucleotide sequence ID" value="XM_025533702.1"/>
</dbReference>
<dbReference type="AlphaFoldDB" id="A0A317UKK2"/>
<keyword evidence="3" id="KW-1185">Reference proteome</keyword>
<comment type="caution">
    <text evidence="2">The sequence shown here is derived from an EMBL/GenBank/DDBJ whole genome shotgun (WGS) entry which is preliminary data.</text>
</comment>
<organism evidence="2 3">
    <name type="scientific">Aspergillus eucalypticola (strain CBS 122712 / IBT 29274)</name>
    <dbReference type="NCBI Taxonomy" id="1448314"/>
    <lineage>
        <taxon>Eukaryota</taxon>
        <taxon>Fungi</taxon>
        <taxon>Dikarya</taxon>
        <taxon>Ascomycota</taxon>
        <taxon>Pezizomycotina</taxon>
        <taxon>Eurotiomycetes</taxon>
        <taxon>Eurotiomycetidae</taxon>
        <taxon>Eurotiales</taxon>
        <taxon>Aspergillaceae</taxon>
        <taxon>Aspergillus</taxon>
        <taxon>Aspergillus subgen. Circumdati</taxon>
    </lineage>
</organism>
<evidence type="ECO:0000256" key="1">
    <source>
        <dbReference type="SAM" id="MobiDB-lite"/>
    </source>
</evidence>
<evidence type="ECO:0000313" key="2">
    <source>
        <dbReference type="EMBL" id="PWY61668.1"/>
    </source>
</evidence>
<name>A0A317UKK2_ASPEC</name>
<feature type="region of interest" description="Disordered" evidence="1">
    <location>
        <begin position="268"/>
        <end position="305"/>
    </location>
</feature>
<protein>
    <submittedName>
        <fullName evidence="2">Uncharacterized protein</fullName>
    </submittedName>
</protein>
<reference evidence="2" key="1">
    <citation type="submission" date="2016-12" db="EMBL/GenBank/DDBJ databases">
        <title>The genomes of Aspergillus section Nigri reveals drivers in fungal speciation.</title>
        <authorList>
            <consortium name="DOE Joint Genome Institute"/>
            <person name="Vesth T.C."/>
            <person name="Nybo J."/>
            <person name="Theobald S."/>
            <person name="Brandl J."/>
            <person name="Frisvad J.C."/>
            <person name="Nielsen K.F."/>
            <person name="Lyhne E.K."/>
            <person name="Kogle M.E."/>
            <person name="Kuo A."/>
            <person name="Riley R."/>
            <person name="Clum A."/>
            <person name="Nolan M."/>
            <person name="Lipzen A."/>
            <person name="Salamov A."/>
            <person name="Henrissat B."/>
            <person name="Wiebenga A."/>
            <person name="De vries R.P."/>
            <person name="Grigoriev I.V."/>
            <person name="Mortensen U.H."/>
            <person name="Andersen M.R."/>
            <person name="Baker S.E."/>
        </authorList>
    </citation>
    <scope>NUCLEOTIDE SEQUENCE</scope>
    <source>
        <strain evidence="2">CBS 122712</strain>
    </source>
</reference>